<evidence type="ECO:0000256" key="1">
    <source>
        <dbReference type="ARBA" id="ARBA00007812"/>
    </source>
</evidence>
<dbReference type="GO" id="GO:0000287">
    <property type="term" value="F:magnesium ion binding"/>
    <property type="evidence" value="ECO:0007669"/>
    <property type="project" value="UniProtKB-ARBA"/>
</dbReference>
<accession>A0A9D2CAK5</accession>
<comment type="caution">
    <text evidence="3">The sequence shown here is derived from an EMBL/GenBank/DDBJ whole genome shotgun (WGS) entry which is preliminary data.</text>
</comment>
<dbReference type="CDD" id="cd00568">
    <property type="entry name" value="TPP_enzymes"/>
    <property type="match status" value="1"/>
</dbReference>
<dbReference type="GO" id="GO:0009097">
    <property type="term" value="P:isoleucine biosynthetic process"/>
    <property type="evidence" value="ECO:0007669"/>
    <property type="project" value="TreeGrafter"/>
</dbReference>
<sequence>NCQELNTAVTYGAKPLTIVFDNGMFGTIREHQEQWYPGRQSGTALENPDFAAMARSFGCFGERVERTEDFAPALERALASDRAAVLHLLQDPEHLSP</sequence>
<reference evidence="3" key="2">
    <citation type="submission" date="2021-04" db="EMBL/GenBank/DDBJ databases">
        <authorList>
            <person name="Gilroy R."/>
        </authorList>
    </citation>
    <scope>NUCLEOTIDE SEQUENCE</scope>
    <source>
        <strain evidence="3">ChiGjej1B1-98</strain>
    </source>
</reference>
<gene>
    <name evidence="3" type="ORF">H9830_11490</name>
</gene>
<dbReference type="GO" id="GO:0005948">
    <property type="term" value="C:acetolactate synthase complex"/>
    <property type="evidence" value="ECO:0007669"/>
    <property type="project" value="TreeGrafter"/>
</dbReference>
<dbReference type="GO" id="GO:0030976">
    <property type="term" value="F:thiamine pyrophosphate binding"/>
    <property type="evidence" value="ECO:0007669"/>
    <property type="project" value="InterPro"/>
</dbReference>
<name>A0A9D2CAK5_9MICO</name>
<organism evidence="3 4">
    <name type="scientific">Candidatus Agrococcus pullicola</name>
    <dbReference type="NCBI Taxonomy" id="2838429"/>
    <lineage>
        <taxon>Bacteria</taxon>
        <taxon>Bacillati</taxon>
        <taxon>Actinomycetota</taxon>
        <taxon>Actinomycetes</taxon>
        <taxon>Micrococcales</taxon>
        <taxon>Microbacteriaceae</taxon>
        <taxon>Agrococcus</taxon>
    </lineage>
</organism>
<dbReference type="PANTHER" id="PTHR18968:SF120">
    <property type="entry name" value="ACETOLACTATE SYNTHASE LARGE SUBUNIT"/>
    <property type="match status" value="1"/>
</dbReference>
<dbReference type="PANTHER" id="PTHR18968">
    <property type="entry name" value="THIAMINE PYROPHOSPHATE ENZYMES"/>
    <property type="match status" value="1"/>
</dbReference>
<evidence type="ECO:0000313" key="4">
    <source>
        <dbReference type="Proteomes" id="UP000824005"/>
    </source>
</evidence>
<evidence type="ECO:0000259" key="2">
    <source>
        <dbReference type="Pfam" id="PF02775"/>
    </source>
</evidence>
<dbReference type="GO" id="GO:0050660">
    <property type="term" value="F:flavin adenine dinucleotide binding"/>
    <property type="evidence" value="ECO:0007669"/>
    <property type="project" value="TreeGrafter"/>
</dbReference>
<dbReference type="Gene3D" id="3.40.50.970">
    <property type="match status" value="1"/>
</dbReference>
<dbReference type="AlphaFoldDB" id="A0A9D2CAK5"/>
<protein>
    <submittedName>
        <fullName evidence="3">Acetolactate synthase</fullName>
    </submittedName>
</protein>
<feature type="non-terminal residue" evidence="3">
    <location>
        <position position="1"/>
    </location>
</feature>
<dbReference type="EMBL" id="DXDC01000347">
    <property type="protein sequence ID" value="HIY66888.1"/>
    <property type="molecule type" value="Genomic_DNA"/>
</dbReference>
<reference evidence="3" key="1">
    <citation type="journal article" date="2021" name="PeerJ">
        <title>Extensive microbial diversity within the chicken gut microbiome revealed by metagenomics and culture.</title>
        <authorList>
            <person name="Gilroy R."/>
            <person name="Ravi A."/>
            <person name="Getino M."/>
            <person name="Pursley I."/>
            <person name="Horton D.L."/>
            <person name="Alikhan N.F."/>
            <person name="Baker D."/>
            <person name="Gharbi K."/>
            <person name="Hall N."/>
            <person name="Watson M."/>
            <person name="Adriaenssens E.M."/>
            <person name="Foster-Nyarko E."/>
            <person name="Jarju S."/>
            <person name="Secka A."/>
            <person name="Antonio M."/>
            <person name="Oren A."/>
            <person name="Chaudhuri R.R."/>
            <person name="La Ragione R."/>
            <person name="Hildebrand F."/>
            <person name="Pallen M.J."/>
        </authorList>
    </citation>
    <scope>NUCLEOTIDE SEQUENCE</scope>
    <source>
        <strain evidence="3">ChiGjej1B1-98</strain>
    </source>
</reference>
<feature type="domain" description="Thiamine pyrophosphate enzyme TPP-binding" evidence="2">
    <location>
        <begin position="1"/>
        <end position="87"/>
    </location>
</feature>
<dbReference type="GO" id="GO:0003984">
    <property type="term" value="F:acetolactate synthase activity"/>
    <property type="evidence" value="ECO:0007669"/>
    <property type="project" value="TreeGrafter"/>
</dbReference>
<dbReference type="InterPro" id="IPR011766">
    <property type="entry name" value="TPP_enzyme_TPP-bd"/>
</dbReference>
<proteinExistence type="inferred from homology"/>
<dbReference type="Pfam" id="PF02775">
    <property type="entry name" value="TPP_enzyme_C"/>
    <property type="match status" value="1"/>
</dbReference>
<dbReference type="InterPro" id="IPR029061">
    <property type="entry name" value="THDP-binding"/>
</dbReference>
<dbReference type="SUPFAM" id="SSF52518">
    <property type="entry name" value="Thiamin diphosphate-binding fold (THDP-binding)"/>
    <property type="match status" value="1"/>
</dbReference>
<dbReference type="Proteomes" id="UP000824005">
    <property type="component" value="Unassembled WGS sequence"/>
</dbReference>
<dbReference type="GO" id="GO:0009099">
    <property type="term" value="P:L-valine biosynthetic process"/>
    <property type="evidence" value="ECO:0007669"/>
    <property type="project" value="TreeGrafter"/>
</dbReference>
<comment type="similarity">
    <text evidence="1">Belongs to the TPP enzyme family.</text>
</comment>
<evidence type="ECO:0000313" key="3">
    <source>
        <dbReference type="EMBL" id="HIY66888.1"/>
    </source>
</evidence>
<dbReference type="InterPro" id="IPR045229">
    <property type="entry name" value="TPP_enz"/>
</dbReference>